<feature type="domain" description="PRTase-CE" evidence="1">
    <location>
        <begin position="39"/>
        <end position="323"/>
    </location>
</feature>
<evidence type="ECO:0000313" key="2">
    <source>
        <dbReference type="EMBL" id="KGJ97641.1"/>
    </source>
</evidence>
<name>A0A099L489_COLPS</name>
<comment type="caution">
    <text evidence="2">The sequence shown here is derived from an EMBL/GenBank/DDBJ whole genome shotgun (WGS) entry which is preliminary data.</text>
</comment>
<gene>
    <name evidence="2" type="ORF">GAB14E_1230</name>
</gene>
<dbReference type="AlphaFoldDB" id="A0A099L489"/>
<dbReference type="Proteomes" id="UP000029868">
    <property type="component" value="Unassembled WGS sequence"/>
</dbReference>
<organism evidence="2 3">
    <name type="scientific">Colwellia psychrerythraea</name>
    <name type="common">Vibrio psychroerythus</name>
    <dbReference type="NCBI Taxonomy" id="28229"/>
    <lineage>
        <taxon>Bacteria</taxon>
        <taxon>Pseudomonadati</taxon>
        <taxon>Pseudomonadota</taxon>
        <taxon>Gammaproteobacteria</taxon>
        <taxon>Alteromonadales</taxon>
        <taxon>Colwelliaceae</taxon>
        <taxon>Colwellia</taxon>
    </lineage>
</organism>
<dbReference type="InterPro" id="IPR056920">
    <property type="entry name" value="PRTase-CE"/>
</dbReference>
<sequence>MDFGFQKMNEFDFKEQLEIKITKLSQNIWEDKVGGISLNKWLENFQTNDDPSKCEQTHALYLVSNFMYFGTREIRELLKSLYRDKFLKPLVQTIRRQNQDTKLLRDIQSSIKKDLSETRFLGIGNPSESGTHLLYFFRQENNLSKDDFLHSHEIISMARSPVNQQVTLRLKNSKIRRYIFLDDVCGSGTQAIEYSKTLLSEIKALDPTIKICYFSLFSTAHGMKNIRKNTHFDEVGCIFELDESFKCFSDEARQFKGEAELPISKDFAKAFCEKYGINLLNSQEHALGYKSSQLLLGFAHNTPDNTLPIIWGETATWTPLFKRYQKY</sequence>
<dbReference type="Pfam" id="PF24390">
    <property type="entry name" value="PRTase-CE"/>
    <property type="match status" value="1"/>
</dbReference>
<protein>
    <recommendedName>
        <fullName evidence="1">PRTase-CE domain-containing protein</fullName>
    </recommendedName>
</protein>
<reference evidence="2 3" key="1">
    <citation type="submission" date="2014-08" db="EMBL/GenBank/DDBJ databases">
        <title>Genomic and Phenotypic Diversity of Colwellia psychrerythraea strains from Disparate Marine Basins.</title>
        <authorList>
            <person name="Techtmann S.M."/>
            <person name="Stelling S.C."/>
            <person name="Utturkar S.M."/>
            <person name="Alshibli N."/>
            <person name="Harris A."/>
            <person name="Brown S.D."/>
            <person name="Hazen T.C."/>
        </authorList>
    </citation>
    <scope>NUCLEOTIDE SEQUENCE [LARGE SCALE GENOMIC DNA]</scope>
    <source>
        <strain evidence="2 3">GAB14E</strain>
    </source>
</reference>
<proteinExistence type="predicted"/>
<evidence type="ECO:0000313" key="3">
    <source>
        <dbReference type="Proteomes" id="UP000029868"/>
    </source>
</evidence>
<dbReference type="EMBL" id="JQEC01000002">
    <property type="protein sequence ID" value="KGJ97641.1"/>
    <property type="molecule type" value="Genomic_DNA"/>
</dbReference>
<evidence type="ECO:0000259" key="1">
    <source>
        <dbReference type="Pfam" id="PF24390"/>
    </source>
</evidence>
<dbReference type="PATRIC" id="fig|28229.3.peg.386"/>
<accession>A0A099L489</accession>